<evidence type="ECO:0000256" key="12">
    <source>
        <dbReference type="HAMAP-Rule" id="MF_00176"/>
    </source>
</evidence>
<dbReference type="EMBL" id="CP019645">
    <property type="protein sequence ID" value="AQQ60291.1"/>
    <property type="molecule type" value="Genomic_DNA"/>
</dbReference>
<evidence type="ECO:0000313" key="17">
    <source>
        <dbReference type="EMBL" id="AQQ60291.1"/>
    </source>
</evidence>
<feature type="binding site" evidence="13">
    <location>
        <position position="397"/>
    </location>
    <ligand>
        <name>L-serine</name>
        <dbReference type="ChEBI" id="CHEBI:33384"/>
    </ligand>
</feature>
<feature type="binding site" evidence="12 13">
    <location>
        <position position="301"/>
    </location>
    <ligand>
        <name>L-serine</name>
        <dbReference type="ChEBI" id="CHEBI:33384"/>
    </ligand>
</feature>
<keyword evidence="6 12" id="KW-0547">Nucleotide-binding</keyword>
<evidence type="ECO:0000256" key="14">
    <source>
        <dbReference type="PIRSR" id="PIRSR001529-2"/>
    </source>
</evidence>
<dbReference type="NCBIfam" id="TIGR00414">
    <property type="entry name" value="serS"/>
    <property type="match status" value="1"/>
</dbReference>
<feature type="binding site" evidence="12 14">
    <location>
        <begin position="365"/>
        <end position="368"/>
    </location>
    <ligand>
        <name>ATP</name>
        <dbReference type="ChEBI" id="CHEBI:30616"/>
    </ligand>
</feature>
<feature type="domain" description="Aminoacyl-transfer RNA synthetases class-II family profile" evidence="16">
    <location>
        <begin position="142"/>
        <end position="424"/>
    </location>
</feature>
<dbReference type="HAMAP" id="MF_00176">
    <property type="entry name" value="Ser_tRNA_synth_type1"/>
    <property type="match status" value="1"/>
</dbReference>
<feature type="binding site" evidence="12">
    <location>
        <position position="399"/>
    </location>
    <ligand>
        <name>L-serine</name>
        <dbReference type="ChEBI" id="CHEBI:33384"/>
    </ligand>
</feature>
<dbReference type="PROSITE" id="PS50862">
    <property type="entry name" value="AA_TRNA_LIGASE_II"/>
    <property type="match status" value="1"/>
</dbReference>
<accession>A0A1Q2LIR4</accession>
<dbReference type="GO" id="GO:0005737">
    <property type="term" value="C:cytoplasm"/>
    <property type="evidence" value="ECO:0007669"/>
    <property type="project" value="UniProtKB-SubCell"/>
</dbReference>
<dbReference type="InterPro" id="IPR015866">
    <property type="entry name" value="Ser-tRNA-synth_1_N"/>
</dbReference>
<organism evidence="17 18">
    <name type="scientific">Helicobacter bilis</name>
    <dbReference type="NCBI Taxonomy" id="37372"/>
    <lineage>
        <taxon>Bacteria</taxon>
        <taxon>Pseudomonadati</taxon>
        <taxon>Campylobacterota</taxon>
        <taxon>Epsilonproteobacteria</taxon>
        <taxon>Campylobacterales</taxon>
        <taxon>Helicobacteraceae</taxon>
        <taxon>Helicobacter</taxon>
    </lineage>
</organism>
<feature type="binding site" evidence="12 14">
    <location>
        <begin position="278"/>
        <end position="280"/>
    </location>
    <ligand>
        <name>ATP</name>
        <dbReference type="ChEBI" id="CHEBI:30616"/>
    </ligand>
</feature>
<dbReference type="EC" id="6.1.1.11" evidence="12"/>
<evidence type="ECO:0000256" key="10">
    <source>
        <dbReference type="ARBA" id="ARBA00047929"/>
    </source>
</evidence>
<dbReference type="PANTHER" id="PTHR43697:SF1">
    <property type="entry name" value="SERINE--TRNA LIGASE"/>
    <property type="match status" value="1"/>
</dbReference>
<dbReference type="InterPro" id="IPR002317">
    <property type="entry name" value="Ser-tRNA-ligase_type_1"/>
</dbReference>
<dbReference type="Pfam" id="PF02403">
    <property type="entry name" value="Seryl_tRNA_N"/>
    <property type="match status" value="1"/>
</dbReference>
<dbReference type="RefSeq" id="WP_077389356.1">
    <property type="nucleotide sequence ID" value="NZ_CP019645.1"/>
</dbReference>
<gene>
    <name evidence="12" type="primary">serS</name>
    <name evidence="17" type="ORF">XJ32_09555</name>
</gene>
<evidence type="ECO:0000256" key="8">
    <source>
        <dbReference type="ARBA" id="ARBA00022917"/>
    </source>
</evidence>
<dbReference type="GO" id="GO:0016260">
    <property type="term" value="P:selenocysteine biosynthetic process"/>
    <property type="evidence" value="ECO:0007669"/>
    <property type="project" value="UniProtKB-UniRule"/>
</dbReference>
<comment type="catalytic activity">
    <reaction evidence="10 12">
        <text>tRNA(Sec) + L-serine + ATP = L-seryl-tRNA(Sec) + AMP + diphosphate + H(+)</text>
        <dbReference type="Rhea" id="RHEA:42580"/>
        <dbReference type="Rhea" id="RHEA-COMP:9742"/>
        <dbReference type="Rhea" id="RHEA-COMP:10128"/>
        <dbReference type="ChEBI" id="CHEBI:15378"/>
        <dbReference type="ChEBI" id="CHEBI:30616"/>
        <dbReference type="ChEBI" id="CHEBI:33019"/>
        <dbReference type="ChEBI" id="CHEBI:33384"/>
        <dbReference type="ChEBI" id="CHEBI:78442"/>
        <dbReference type="ChEBI" id="CHEBI:78533"/>
        <dbReference type="ChEBI" id="CHEBI:456215"/>
        <dbReference type="EC" id="6.1.1.11"/>
    </reaction>
</comment>
<evidence type="ECO:0000256" key="3">
    <source>
        <dbReference type="ARBA" id="ARBA00010728"/>
    </source>
</evidence>
<comment type="similarity">
    <text evidence="3 12">Belongs to the class-II aminoacyl-tRNA synthetase family. Type-1 seryl-tRNA synthetase subfamily.</text>
</comment>
<dbReference type="UniPathway" id="UPA00906">
    <property type="reaction ID" value="UER00895"/>
</dbReference>
<evidence type="ECO:0000256" key="5">
    <source>
        <dbReference type="ARBA" id="ARBA00022598"/>
    </source>
</evidence>
<protein>
    <recommendedName>
        <fullName evidence="12">Serine--tRNA ligase</fullName>
        <ecNumber evidence="12">6.1.1.11</ecNumber>
    </recommendedName>
    <alternativeName>
        <fullName evidence="12">Seryl-tRNA synthetase</fullName>
        <shortName evidence="12">SerRS</shortName>
    </alternativeName>
    <alternativeName>
        <fullName evidence="12">Seryl-tRNA(Ser/Sec) synthetase</fullName>
    </alternativeName>
</protein>
<dbReference type="InterPro" id="IPR002314">
    <property type="entry name" value="aa-tRNA-synt_IIb"/>
</dbReference>
<dbReference type="PIRSF" id="PIRSF001529">
    <property type="entry name" value="Ser-tRNA-synth_IIa"/>
    <property type="match status" value="1"/>
</dbReference>
<dbReference type="Gene3D" id="1.10.287.40">
    <property type="entry name" value="Serine-tRNA synthetase, tRNA binding domain"/>
    <property type="match status" value="1"/>
</dbReference>
<dbReference type="Proteomes" id="UP000188298">
    <property type="component" value="Chromosome"/>
</dbReference>
<dbReference type="CDD" id="cd00770">
    <property type="entry name" value="SerRS_core"/>
    <property type="match status" value="1"/>
</dbReference>
<evidence type="ECO:0000259" key="16">
    <source>
        <dbReference type="PROSITE" id="PS50862"/>
    </source>
</evidence>
<dbReference type="InterPro" id="IPR042103">
    <property type="entry name" value="SerRS_1_N_sf"/>
</dbReference>
<evidence type="ECO:0000256" key="2">
    <source>
        <dbReference type="ARBA" id="ARBA00005045"/>
    </source>
</evidence>
<dbReference type="PANTHER" id="PTHR43697">
    <property type="entry name" value="SERYL-TRNA SYNTHETASE"/>
    <property type="match status" value="1"/>
</dbReference>
<dbReference type="GO" id="GO:0004828">
    <property type="term" value="F:serine-tRNA ligase activity"/>
    <property type="evidence" value="ECO:0007669"/>
    <property type="project" value="UniProtKB-UniRule"/>
</dbReference>
<feature type="binding site" evidence="12">
    <location>
        <begin position="247"/>
        <end position="249"/>
    </location>
    <ligand>
        <name>L-serine</name>
        <dbReference type="ChEBI" id="CHEBI:33384"/>
    </ligand>
</feature>
<feature type="binding site" evidence="13">
    <location>
        <position position="278"/>
    </location>
    <ligand>
        <name>L-serine</name>
        <dbReference type="ChEBI" id="CHEBI:33384"/>
    </ligand>
</feature>
<dbReference type="InterPro" id="IPR010978">
    <property type="entry name" value="tRNA-bd_arm"/>
</dbReference>
<dbReference type="InterPro" id="IPR006195">
    <property type="entry name" value="aa-tRNA-synth_II"/>
</dbReference>
<dbReference type="PRINTS" id="PR00981">
    <property type="entry name" value="TRNASYNTHSER"/>
</dbReference>
<comment type="pathway">
    <text evidence="2 12">Aminoacyl-tRNA biosynthesis; selenocysteinyl-tRNA(Sec) biosynthesis; L-seryl-tRNA(Sec) from L-serine and tRNA(Sec): step 1/1.</text>
</comment>
<keyword evidence="8 12" id="KW-0648">Protein biosynthesis</keyword>
<dbReference type="SUPFAM" id="SSF55681">
    <property type="entry name" value="Class II aaRS and biotin synthetases"/>
    <property type="match status" value="1"/>
</dbReference>
<feature type="coiled-coil region" evidence="15">
    <location>
        <begin position="21"/>
        <end position="99"/>
    </location>
</feature>
<proteinExistence type="inferred from homology"/>
<evidence type="ECO:0000256" key="4">
    <source>
        <dbReference type="ARBA" id="ARBA00022490"/>
    </source>
</evidence>
<dbReference type="SUPFAM" id="SSF46589">
    <property type="entry name" value="tRNA-binding arm"/>
    <property type="match status" value="1"/>
</dbReference>
<evidence type="ECO:0000256" key="1">
    <source>
        <dbReference type="ARBA" id="ARBA00004496"/>
    </source>
</evidence>
<dbReference type="Pfam" id="PF00587">
    <property type="entry name" value="tRNA-synt_2b"/>
    <property type="match status" value="1"/>
</dbReference>
<evidence type="ECO:0000256" key="6">
    <source>
        <dbReference type="ARBA" id="ARBA00022741"/>
    </source>
</evidence>
<comment type="subcellular location">
    <subcellularLocation>
        <location evidence="1 12">Cytoplasm</location>
    </subcellularLocation>
</comment>
<dbReference type="GO" id="GO:0006434">
    <property type="term" value="P:seryl-tRNA aminoacylation"/>
    <property type="evidence" value="ECO:0007669"/>
    <property type="project" value="UniProtKB-UniRule"/>
</dbReference>
<comment type="catalytic activity">
    <reaction evidence="11 12">
        <text>tRNA(Ser) + L-serine + ATP = L-seryl-tRNA(Ser) + AMP + diphosphate + H(+)</text>
        <dbReference type="Rhea" id="RHEA:12292"/>
        <dbReference type="Rhea" id="RHEA-COMP:9669"/>
        <dbReference type="Rhea" id="RHEA-COMP:9703"/>
        <dbReference type="ChEBI" id="CHEBI:15378"/>
        <dbReference type="ChEBI" id="CHEBI:30616"/>
        <dbReference type="ChEBI" id="CHEBI:33019"/>
        <dbReference type="ChEBI" id="CHEBI:33384"/>
        <dbReference type="ChEBI" id="CHEBI:78442"/>
        <dbReference type="ChEBI" id="CHEBI:78533"/>
        <dbReference type="ChEBI" id="CHEBI:456215"/>
        <dbReference type="EC" id="6.1.1.11"/>
    </reaction>
</comment>
<comment type="subunit">
    <text evidence="12">Homodimer. The tRNA molecule binds across the dimer.</text>
</comment>
<dbReference type="AlphaFoldDB" id="A0A1Q2LIR4"/>
<sequence length="431" mass="48956">MIDVKLLLQDFDYVAQNLANRNVEKAMLDVLKENANKLKQQKNIAESMQAEQNKLSKEYGELMRKKADSNLLQSHKENLDTLKRKVQEEVAKVAKAEVALQEILLKIPNLLDKNTPIGTDENDNVVIRHVLEPKKFDFTPKEHWELAEKNKWIDFEAGVKLAKSRFSVLRGEAARLNHALISYMLDFNYKNGFEVCSVPVIVNERAMFGTGQLPKFADDMFHIESMNDDINESEDSNKGHNLYLISTSEISLTNLYQDMILAENELPIMMTAYTPCFRKEAGSAGRDTRGIIRQHQFDKVELVAITTPEQSESMQQRMVDNVSKLLESLELPHRLVQLCSGDIGFSATNTIDLEVWLPGQNCYREISSVSNCADFQARRAKIRYKRAGKNTLTHTLNGSSLAVGRTLVAIMENFQQADGSIQIPKVLEKYL</sequence>
<feature type="binding site" evidence="13">
    <location>
        <position position="247"/>
    </location>
    <ligand>
        <name>L-serine</name>
        <dbReference type="ChEBI" id="CHEBI:33384"/>
    </ligand>
</feature>
<keyword evidence="15" id="KW-0175">Coiled coil</keyword>
<keyword evidence="4 12" id="KW-0963">Cytoplasm</keyword>
<dbReference type="GO" id="GO:0005524">
    <property type="term" value="F:ATP binding"/>
    <property type="evidence" value="ECO:0007669"/>
    <property type="project" value="UniProtKB-UniRule"/>
</dbReference>
<dbReference type="KEGG" id="hbl:XJ32_09555"/>
<evidence type="ECO:0000256" key="13">
    <source>
        <dbReference type="PIRSR" id="PIRSR001529-1"/>
    </source>
</evidence>
<keyword evidence="7 12" id="KW-0067">ATP-binding</keyword>
<dbReference type="InterPro" id="IPR045864">
    <property type="entry name" value="aa-tRNA-synth_II/BPL/LPL"/>
</dbReference>
<dbReference type="Gene3D" id="3.30.930.10">
    <property type="entry name" value="Bira Bifunctional Protein, Domain 2"/>
    <property type="match status" value="1"/>
</dbReference>
<evidence type="ECO:0000256" key="15">
    <source>
        <dbReference type="SAM" id="Coils"/>
    </source>
</evidence>
<dbReference type="InterPro" id="IPR033729">
    <property type="entry name" value="SerRS_core"/>
</dbReference>
<evidence type="ECO:0000313" key="18">
    <source>
        <dbReference type="Proteomes" id="UP000188298"/>
    </source>
</evidence>
<name>A0A1Q2LIR4_9HELI</name>
<reference evidence="17 18" key="1">
    <citation type="submission" date="2017-02" db="EMBL/GenBank/DDBJ databases">
        <title>Whole genome sequencing of Helicobacter bilis strain AAQJH.</title>
        <authorList>
            <person name="Conlan S."/>
            <person name="Thomas P.J."/>
            <person name="Mullikin J."/>
            <person name="Palmore T.N."/>
            <person name="Frank K.M."/>
            <person name="Segre J.A."/>
        </authorList>
    </citation>
    <scope>NUCLEOTIDE SEQUENCE [LARGE SCALE GENOMIC DNA]</scope>
    <source>
        <strain evidence="17 18">AAQJH</strain>
    </source>
</reference>
<evidence type="ECO:0000256" key="7">
    <source>
        <dbReference type="ARBA" id="ARBA00022840"/>
    </source>
</evidence>
<comment type="caution">
    <text evidence="12">Lacks conserved residue(s) required for the propagation of feature annotation.</text>
</comment>
<keyword evidence="9 12" id="KW-0030">Aminoacyl-tRNA synthetase</keyword>
<keyword evidence="5 12" id="KW-0436">Ligase</keyword>
<comment type="domain">
    <text evidence="12">Consists of two distinct domains, a catalytic core and a N-terminal extension that is involved in tRNA binding.</text>
</comment>
<evidence type="ECO:0000256" key="11">
    <source>
        <dbReference type="ARBA" id="ARBA00048823"/>
    </source>
</evidence>
<evidence type="ECO:0000256" key="9">
    <source>
        <dbReference type="ARBA" id="ARBA00023146"/>
    </source>
</evidence>
<comment type="function">
    <text evidence="12">Catalyzes the attachment of serine to tRNA(Ser). Is also able to aminoacylate tRNA(Sec) with serine, to form the misacylated tRNA L-seryl-tRNA(Sec), which will be further converted into selenocysteinyl-tRNA(Sec).</text>
</comment>